<reference evidence="2 3" key="1">
    <citation type="journal article" date="2010" name="Stand. Genomic Sci.">
        <title>Complete genome sequence of Spirochaeta smaragdinae type strain (SEBR 4228).</title>
        <authorList>
            <person name="Mavromatis K."/>
            <person name="Yasawong M."/>
            <person name="Chertkov O."/>
            <person name="Lapidus A."/>
            <person name="Lucas S."/>
            <person name="Nolan M."/>
            <person name="Del Rio T.G."/>
            <person name="Tice H."/>
            <person name="Cheng J.F."/>
            <person name="Pitluck S."/>
            <person name="Liolios K."/>
            <person name="Ivanova N."/>
            <person name="Tapia R."/>
            <person name="Han C."/>
            <person name="Bruce D."/>
            <person name="Goodwin L."/>
            <person name="Pati A."/>
            <person name="Chen A."/>
            <person name="Palaniappan K."/>
            <person name="Land M."/>
            <person name="Hauser L."/>
            <person name="Chang Y.J."/>
            <person name="Jeffries C.D."/>
            <person name="Detter J.C."/>
            <person name="Rohde M."/>
            <person name="Brambilla E."/>
            <person name="Spring S."/>
            <person name="Goker M."/>
            <person name="Sikorski J."/>
            <person name="Woyke T."/>
            <person name="Bristow J."/>
            <person name="Eisen J.A."/>
            <person name="Markowitz V."/>
            <person name="Hugenholtz P."/>
            <person name="Klenk H.P."/>
            <person name="Kyrpides N.C."/>
        </authorList>
    </citation>
    <scope>NUCLEOTIDE SEQUENCE [LARGE SCALE GENOMIC DNA]</scope>
    <source>
        <strain evidence="3">DSM 11293 / JCM 15392 / SEBR 4228</strain>
    </source>
</reference>
<dbReference type="eggNOG" id="COG1917">
    <property type="taxonomic scope" value="Bacteria"/>
</dbReference>
<protein>
    <submittedName>
        <fullName evidence="2">Cupin 2 conserved barrel domain protein</fullName>
    </submittedName>
</protein>
<dbReference type="AlphaFoldDB" id="E1R8M6"/>
<dbReference type="RefSeq" id="WP_013255244.1">
    <property type="nucleotide sequence ID" value="NC_014364.1"/>
</dbReference>
<dbReference type="PANTHER" id="PTHR37694:SF1">
    <property type="entry name" value="SLR8022 PROTEIN"/>
    <property type="match status" value="1"/>
</dbReference>
<evidence type="ECO:0000259" key="1">
    <source>
        <dbReference type="Pfam" id="PF07883"/>
    </source>
</evidence>
<sequence length="115" mass="12784">MFISHEDDVPVVELSGDQLKGVRKQVLIGPKEGWDDYVMRQFHLKAGGFTPRHSHGWLHINYITSGKGTLLLGEHEYPIKKGSIAYVSPGLEHQFRADQGSDVSFICIVPPEGDA</sequence>
<dbReference type="OrthoDB" id="9791297at2"/>
<dbReference type="InterPro" id="IPR013096">
    <property type="entry name" value="Cupin_2"/>
</dbReference>
<dbReference type="PANTHER" id="PTHR37694">
    <property type="entry name" value="SLR8022 PROTEIN"/>
    <property type="match status" value="1"/>
</dbReference>
<organism evidence="2 3">
    <name type="scientific">Sediminispirochaeta smaragdinae (strain DSM 11293 / JCM 15392 / SEBR 4228)</name>
    <name type="common">Spirochaeta smaragdinae</name>
    <dbReference type="NCBI Taxonomy" id="573413"/>
    <lineage>
        <taxon>Bacteria</taxon>
        <taxon>Pseudomonadati</taxon>
        <taxon>Spirochaetota</taxon>
        <taxon>Spirochaetia</taxon>
        <taxon>Spirochaetales</taxon>
        <taxon>Spirochaetaceae</taxon>
        <taxon>Sediminispirochaeta</taxon>
    </lineage>
</organism>
<dbReference type="CDD" id="cd02222">
    <property type="entry name" value="cupin_TM1459-like"/>
    <property type="match status" value="1"/>
</dbReference>
<dbReference type="SUPFAM" id="SSF51182">
    <property type="entry name" value="RmlC-like cupins"/>
    <property type="match status" value="1"/>
</dbReference>
<dbReference type="Proteomes" id="UP000002318">
    <property type="component" value="Chromosome"/>
</dbReference>
<dbReference type="InterPro" id="IPR014710">
    <property type="entry name" value="RmlC-like_jellyroll"/>
</dbReference>
<accession>E1R8M6</accession>
<dbReference type="KEGG" id="ssm:Spirs_2676"/>
<feature type="domain" description="Cupin type-2" evidence="1">
    <location>
        <begin position="42"/>
        <end position="109"/>
    </location>
</feature>
<dbReference type="Gene3D" id="2.60.120.10">
    <property type="entry name" value="Jelly Rolls"/>
    <property type="match status" value="1"/>
</dbReference>
<dbReference type="HOGENOM" id="CLU_116722_4_1_12"/>
<dbReference type="EMBL" id="CP002116">
    <property type="protein sequence ID" value="ADK81783.1"/>
    <property type="molecule type" value="Genomic_DNA"/>
</dbReference>
<name>E1R8M6_SEDSS</name>
<proteinExistence type="predicted"/>
<gene>
    <name evidence="2" type="ordered locus">Spirs_2676</name>
</gene>
<evidence type="ECO:0000313" key="2">
    <source>
        <dbReference type="EMBL" id="ADK81783.1"/>
    </source>
</evidence>
<dbReference type="STRING" id="573413.Spirs_2676"/>
<dbReference type="InterPro" id="IPR011051">
    <property type="entry name" value="RmlC_Cupin_sf"/>
</dbReference>
<keyword evidence="3" id="KW-1185">Reference proteome</keyword>
<dbReference type="Pfam" id="PF07883">
    <property type="entry name" value="Cupin_2"/>
    <property type="match status" value="1"/>
</dbReference>
<evidence type="ECO:0000313" key="3">
    <source>
        <dbReference type="Proteomes" id="UP000002318"/>
    </source>
</evidence>